<dbReference type="Proteomes" id="UP001558613">
    <property type="component" value="Unassembled WGS sequence"/>
</dbReference>
<accession>A0ABR3MTE9</accession>
<keyword evidence="2" id="KW-1185">Reference proteome</keyword>
<organism evidence="1 2">
    <name type="scientific">Cirrhinus molitorella</name>
    <name type="common">mud carp</name>
    <dbReference type="NCBI Taxonomy" id="172907"/>
    <lineage>
        <taxon>Eukaryota</taxon>
        <taxon>Metazoa</taxon>
        <taxon>Chordata</taxon>
        <taxon>Craniata</taxon>
        <taxon>Vertebrata</taxon>
        <taxon>Euteleostomi</taxon>
        <taxon>Actinopterygii</taxon>
        <taxon>Neopterygii</taxon>
        <taxon>Teleostei</taxon>
        <taxon>Ostariophysi</taxon>
        <taxon>Cypriniformes</taxon>
        <taxon>Cyprinidae</taxon>
        <taxon>Labeoninae</taxon>
        <taxon>Labeonini</taxon>
        <taxon>Cirrhinus</taxon>
    </lineage>
</organism>
<proteinExistence type="predicted"/>
<sequence length="185" mass="20213">MFLNISIKQCPGGAVRGAESVSAHNSLMKSLCPDEYATYSFPHRSPLFFQNKFICHMGQASDAFGAKPVFVLENEGRVVKEGARCDILPPGNLDNMQLPKSRAFAVSLTLLSVLSSAMCASHCNRDNGCCCLSQEPLALLSKRDNKGMSFQIWCPWKNNYIPFTVTTGTVEGPNMTRDESLVSPG</sequence>
<reference evidence="1 2" key="1">
    <citation type="submission" date="2023-09" db="EMBL/GenBank/DDBJ databases">
        <authorList>
            <person name="Wang M."/>
        </authorList>
    </citation>
    <scope>NUCLEOTIDE SEQUENCE [LARGE SCALE GENOMIC DNA]</scope>
    <source>
        <strain evidence="1">GT-2023</strain>
        <tissue evidence="1">Liver</tissue>
    </source>
</reference>
<comment type="caution">
    <text evidence="1">The sequence shown here is derived from an EMBL/GenBank/DDBJ whole genome shotgun (WGS) entry which is preliminary data.</text>
</comment>
<gene>
    <name evidence="1" type="ORF">QQF64_033283</name>
</gene>
<dbReference type="EMBL" id="JAYMGO010000009">
    <property type="protein sequence ID" value="KAL1267920.1"/>
    <property type="molecule type" value="Genomic_DNA"/>
</dbReference>
<evidence type="ECO:0000313" key="1">
    <source>
        <dbReference type="EMBL" id="KAL1267920.1"/>
    </source>
</evidence>
<evidence type="ECO:0000313" key="2">
    <source>
        <dbReference type="Proteomes" id="UP001558613"/>
    </source>
</evidence>
<protein>
    <submittedName>
        <fullName evidence="1">Uncharacterized protein</fullName>
    </submittedName>
</protein>
<name>A0ABR3MTE9_9TELE</name>